<dbReference type="InterPro" id="IPR050257">
    <property type="entry name" value="eL8/uL1-like"/>
</dbReference>
<dbReference type="CDD" id="cd00403">
    <property type="entry name" value="Ribosomal_L1"/>
    <property type="match status" value="1"/>
</dbReference>
<dbReference type="Gene3D" id="3.40.50.790">
    <property type="match status" value="1"/>
</dbReference>
<feature type="compositionally biased region" description="Basic residues" evidence="1">
    <location>
        <begin position="329"/>
        <end position="339"/>
    </location>
</feature>
<sequence length="384" mass="42611">MFKSTIYIVKYDGFENFPLQTRARERVAAAPPAMPSSTPVVRRESAAAAVGALVKWMRARSAARPPQLLGDESDDLLYLAAAAALAGARALSLPVADAIPLSALRSDFKPFEARRRLCASHDLFVADRRVLPLLPRLLGKSFFRKKKNPLPLDLSRPGWPLQLRRLLRSTFLYLRSGTCCAVKVGRLYMDPDLVVDNVLAVADAAAARLPRKWANVRSLHVKAVDSVALPIYQVVPEPGLKIDVSGMDDKEEQDDAVNKEEEEEEEVEGKKRKRAKKGASLELETGKERRTKKKKKGTSRSNGEDNANADEANYDIAGDERGADERKPKEKKKIKKSTKRKDEPVLDDALATAGELKKKKNKKRIKTEKAGDIKVKRTRIKAAA</sequence>
<reference evidence="2" key="1">
    <citation type="submission" date="2020-07" db="EMBL/GenBank/DDBJ databases">
        <authorList>
            <person name="Lin J."/>
        </authorList>
    </citation>
    <scope>NUCLEOTIDE SEQUENCE</scope>
</reference>
<protein>
    <recommendedName>
        <fullName evidence="3">Ribosomal L1 domain-containing protein 1</fullName>
    </recommendedName>
</protein>
<evidence type="ECO:0000313" key="2">
    <source>
        <dbReference type="EMBL" id="CAD1823629.1"/>
    </source>
</evidence>
<dbReference type="PANTHER" id="PTHR23105">
    <property type="entry name" value="RIBOSOMAL PROTEIN L7AE FAMILY MEMBER"/>
    <property type="match status" value="1"/>
</dbReference>
<feature type="compositionally biased region" description="Low complexity" evidence="1">
    <location>
        <begin position="299"/>
        <end position="311"/>
    </location>
</feature>
<dbReference type="GO" id="GO:0003723">
    <property type="term" value="F:RNA binding"/>
    <property type="evidence" value="ECO:0007669"/>
    <property type="project" value="InterPro"/>
</dbReference>
<dbReference type="Pfam" id="PF00687">
    <property type="entry name" value="Ribosomal_L1"/>
    <property type="match status" value="1"/>
</dbReference>
<accession>A0A6V7NYK7</accession>
<gene>
    <name evidence="2" type="ORF">CB5_LOCUS6840</name>
</gene>
<dbReference type="InterPro" id="IPR016095">
    <property type="entry name" value="Ribosomal_uL1_3-a/b-sand"/>
</dbReference>
<feature type="region of interest" description="Disordered" evidence="1">
    <location>
        <begin position="243"/>
        <end position="346"/>
    </location>
</feature>
<proteinExistence type="predicted"/>
<feature type="compositionally biased region" description="Basic and acidic residues" evidence="1">
    <location>
        <begin position="318"/>
        <end position="328"/>
    </location>
</feature>
<dbReference type="InterPro" id="IPR028364">
    <property type="entry name" value="Ribosomal_uL1/biogenesis"/>
</dbReference>
<organism evidence="2">
    <name type="scientific">Ananas comosus var. bracteatus</name>
    <name type="common">red pineapple</name>
    <dbReference type="NCBI Taxonomy" id="296719"/>
    <lineage>
        <taxon>Eukaryota</taxon>
        <taxon>Viridiplantae</taxon>
        <taxon>Streptophyta</taxon>
        <taxon>Embryophyta</taxon>
        <taxon>Tracheophyta</taxon>
        <taxon>Spermatophyta</taxon>
        <taxon>Magnoliopsida</taxon>
        <taxon>Liliopsida</taxon>
        <taxon>Poales</taxon>
        <taxon>Bromeliaceae</taxon>
        <taxon>Bromelioideae</taxon>
        <taxon>Ananas</taxon>
    </lineage>
</organism>
<evidence type="ECO:0000256" key="1">
    <source>
        <dbReference type="SAM" id="MobiDB-lite"/>
    </source>
</evidence>
<dbReference type="SUPFAM" id="SSF56808">
    <property type="entry name" value="Ribosomal protein L1"/>
    <property type="match status" value="1"/>
</dbReference>
<dbReference type="AlphaFoldDB" id="A0A6V7NYK7"/>
<feature type="compositionally biased region" description="Acidic residues" evidence="1">
    <location>
        <begin position="249"/>
        <end position="267"/>
    </location>
</feature>
<name>A0A6V7NYK7_ANACO</name>
<evidence type="ECO:0008006" key="3">
    <source>
        <dbReference type="Google" id="ProtNLM"/>
    </source>
</evidence>
<dbReference type="InterPro" id="IPR023674">
    <property type="entry name" value="Ribosomal_uL1-like"/>
</dbReference>
<dbReference type="EMBL" id="LR862143">
    <property type="protein sequence ID" value="CAD1823629.1"/>
    <property type="molecule type" value="Genomic_DNA"/>
</dbReference>
<feature type="compositionally biased region" description="Basic residues" evidence="1">
    <location>
        <begin position="289"/>
        <end position="298"/>
    </location>
</feature>